<evidence type="ECO:0000313" key="7">
    <source>
        <dbReference type="EMBL" id="ASN68550.1"/>
    </source>
</evidence>
<protein>
    <recommendedName>
        <fullName evidence="2">Bro-N domain-containing protein</fullName>
    </recommendedName>
</protein>
<dbReference type="InterPro" id="IPR003497">
    <property type="entry name" value="BRO_N_domain"/>
</dbReference>
<reference evidence="7" key="1">
    <citation type="submission" date="2017-06" db="EMBL/GenBank/DDBJ databases">
        <title>Novel phages from South African skin metaviromes.</title>
        <authorList>
            <person name="van Zyl L.J."/>
            <person name="Abrahams Y."/>
            <person name="Stander E.A."/>
            <person name="Kirby B.M."/>
            <person name="Clavaud C."/>
            <person name="Farcet C."/>
            <person name="Breton L."/>
            <person name="Trindade M.I."/>
        </authorList>
    </citation>
    <scope>NUCLEOTIDE SEQUENCE</scope>
</reference>
<evidence type="ECO:0000313" key="8">
    <source>
        <dbReference type="EMBL" id="ASN72072.1"/>
    </source>
</evidence>
<sequence>MASNAEATGNSLKTMKPQCGNTEASGNEINFGEEIVMGNNSTNVVPFNFGDQQVRTLLLAGEPWFVAADVCRVLEVGNTTQAVQALDEDERSMFNIGRQGNANLVNESGLYTLILRSRDAVKRGSKPHAFRKWVTAEVLPSIRKAGRYDDQQGSLATLIGQTIGTDGFHMLGAIVKGKVASLPAPVQRRATAKIWSQVHAAFGVRSAADIPAEHLDGARNFIASYAVLEGEFLGKEKSSGLSMSLQDWVEACPVTRHAQAGQPVGRVILTGALCADMDSVKPLQRLINELAKQGVDVTAYEAHYHFLLEYLRENRRFLRDAQRLMEKASENEFAFRTRVAA</sequence>
<evidence type="ECO:0000313" key="5">
    <source>
        <dbReference type="EMBL" id="ASN68397.1"/>
    </source>
</evidence>
<dbReference type="EMBL" id="MF417877">
    <property type="protein sequence ID" value="ASN68449.1"/>
    <property type="molecule type" value="Genomic_DNA"/>
</dbReference>
<dbReference type="Pfam" id="PF02498">
    <property type="entry name" value="Bro-N"/>
    <property type="match status" value="1"/>
</dbReference>
<gene>
    <name evidence="5" type="ORF">3F6_56</name>
    <name evidence="4" type="ORF">3S4_22</name>
    <name evidence="8" type="ORF">7F14_4</name>
    <name evidence="3" type="ORF">8F6_4</name>
    <name evidence="7" type="ORF">8S7_17</name>
    <name evidence="6" type="ORF">9F7_12</name>
</gene>
<evidence type="ECO:0000313" key="4">
    <source>
        <dbReference type="EMBL" id="ASN67944.1"/>
    </source>
</evidence>
<dbReference type="EMBL" id="MF417869">
    <property type="protein sequence ID" value="ASN67944.1"/>
    <property type="molecule type" value="Genomic_DNA"/>
</dbReference>
<feature type="domain" description="Bro-N" evidence="2">
    <location>
        <begin position="41"/>
        <end position="146"/>
    </location>
</feature>
<dbReference type="PANTHER" id="PTHR36180:SF2">
    <property type="entry name" value="BRO FAMILY PROTEIN"/>
    <property type="match status" value="1"/>
</dbReference>
<evidence type="ECO:0000259" key="2">
    <source>
        <dbReference type="PROSITE" id="PS51750"/>
    </source>
</evidence>
<evidence type="ECO:0000256" key="1">
    <source>
        <dbReference type="SAM" id="MobiDB-lite"/>
    </source>
</evidence>
<dbReference type="PANTHER" id="PTHR36180">
    <property type="entry name" value="DNA-BINDING PROTEIN-RELATED-RELATED"/>
    <property type="match status" value="1"/>
</dbReference>
<dbReference type="SMART" id="SM01040">
    <property type="entry name" value="Bro-N"/>
    <property type="match status" value="1"/>
</dbReference>
<dbReference type="EMBL" id="MF417878">
    <property type="protein sequence ID" value="ASN68550.1"/>
    <property type="molecule type" value="Genomic_DNA"/>
</dbReference>
<feature type="region of interest" description="Disordered" evidence="1">
    <location>
        <begin position="1"/>
        <end position="21"/>
    </location>
</feature>
<dbReference type="PROSITE" id="PS51750">
    <property type="entry name" value="BRO_N"/>
    <property type="match status" value="1"/>
</dbReference>
<evidence type="ECO:0000313" key="6">
    <source>
        <dbReference type="EMBL" id="ASN68449.1"/>
    </source>
</evidence>
<evidence type="ECO:0000313" key="3">
    <source>
        <dbReference type="EMBL" id="ASN67621.1"/>
    </source>
</evidence>
<dbReference type="EMBL" id="MF417859">
    <property type="protein sequence ID" value="ASN67621.1"/>
    <property type="molecule type" value="Genomic_DNA"/>
</dbReference>
<name>A0A2H4J0P1_9CAUD</name>
<dbReference type="EMBL" id="MF417876">
    <property type="protein sequence ID" value="ASN68397.1"/>
    <property type="molecule type" value="Genomic_DNA"/>
</dbReference>
<organism evidence="7">
    <name type="scientific">uncultured Caudovirales phage</name>
    <dbReference type="NCBI Taxonomy" id="2100421"/>
    <lineage>
        <taxon>Viruses</taxon>
        <taxon>Duplodnaviria</taxon>
        <taxon>Heunggongvirae</taxon>
        <taxon>Uroviricota</taxon>
        <taxon>Caudoviricetes</taxon>
        <taxon>Peduoviridae</taxon>
        <taxon>Maltschvirus</taxon>
        <taxon>Maltschvirus maltsch</taxon>
    </lineage>
</organism>
<dbReference type="EMBL" id="MF417941">
    <property type="protein sequence ID" value="ASN72072.1"/>
    <property type="molecule type" value="Genomic_DNA"/>
</dbReference>
<proteinExistence type="predicted"/>
<accession>A0A2H4J0P1</accession>